<comment type="caution">
    <text evidence="1">The sequence shown here is derived from an EMBL/GenBank/DDBJ whole genome shotgun (WGS) entry which is preliminary data.</text>
</comment>
<evidence type="ECO:0000313" key="1">
    <source>
        <dbReference type="EMBL" id="GJN37835.1"/>
    </source>
</evidence>
<protein>
    <submittedName>
        <fullName evidence="1">Uncharacterized protein</fullName>
    </submittedName>
</protein>
<organism evidence="1 2">
    <name type="scientific">Eleusine coracana subsp. coracana</name>
    <dbReference type="NCBI Taxonomy" id="191504"/>
    <lineage>
        <taxon>Eukaryota</taxon>
        <taxon>Viridiplantae</taxon>
        <taxon>Streptophyta</taxon>
        <taxon>Embryophyta</taxon>
        <taxon>Tracheophyta</taxon>
        <taxon>Spermatophyta</taxon>
        <taxon>Magnoliopsida</taxon>
        <taxon>Liliopsida</taxon>
        <taxon>Poales</taxon>
        <taxon>Poaceae</taxon>
        <taxon>PACMAD clade</taxon>
        <taxon>Chloridoideae</taxon>
        <taxon>Cynodonteae</taxon>
        <taxon>Eleusininae</taxon>
        <taxon>Eleusine</taxon>
    </lineage>
</organism>
<dbReference type="AlphaFoldDB" id="A0AAV5FSX4"/>
<gene>
    <name evidence="1" type="primary">gb26828</name>
    <name evidence="1" type="ORF">PR202_gb26828</name>
</gene>
<dbReference type="Proteomes" id="UP001054889">
    <property type="component" value="Unassembled WGS sequence"/>
</dbReference>
<reference evidence="1" key="2">
    <citation type="submission" date="2021-12" db="EMBL/GenBank/DDBJ databases">
        <title>Resequencing data analysis of finger millet.</title>
        <authorList>
            <person name="Hatakeyama M."/>
            <person name="Aluri S."/>
            <person name="Balachadran M.T."/>
            <person name="Sivarajan S.R."/>
            <person name="Poveda L."/>
            <person name="Shimizu-Inatsugi R."/>
            <person name="Schlapbach R."/>
            <person name="Sreeman S.M."/>
            <person name="Shimizu K.K."/>
        </authorList>
    </citation>
    <scope>NUCLEOTIDE SEQUENCE</scope>
</reference>
<proteinExistence type="predicted"/>
<dbReference type="EMBL" id="BQKI01000095">
    <property type="protein sequence ID" value="GJN37835.1"/>
    <property type="molecule type" value="Genomic_DNA"/>
</dbReference>
<sequence length="125" mass="14534">MMGAKAIMLRPDATGDGFDEYKAGRYYPCRPLRDPDVPCMFYNRRKLIGVAWNELPKVTMPELIAGRSVLLHAGETQFEMLVWQSRIPPYVSYVVTCDMERTQQLLTAGEKRARKRRRDQHDNNQ</sequence>
<name>A0AAV5FSX4_ELECO</name>
<reference evidence="1" key="1">
    <citation type="journal article" date="2018" name="DNA Res.">
        <title>Multiple hybrid de novo genome assembly of finger millet, an orphan allotetraploid crop.</title>
        <authorList>
            <person name="Hatakeyama M."/>
            <person name="Aluri S."/>
            <person name="Balachadran M.T."/>
            <person name="Sivarajan S.R."/>
            <person name="Patrignani A."/>
            <person name="Gruter S."/>
            <person name="Poveda L."/>
            <person name="Shimizu-Inatsugi R."/>
            <person name="Baeten J."/>
            <person name="Francoijs K.J."/>
            <person name="Nataraja K.N."/>
            <person name="Reddy Y.A.N."/>
            <person name="Phadnis S."/>
            <person name="Ravikumar R.L."/>
            <person name="Schlapbach R."/>
            <person name="Sreeman S.M."/>
            <person name="Shimizu K.K."/>
        </authorList>
    </citation>
    <scope>NUCLEOTIDE SEQUENCE</scope>
</reference>
<evidence type="ECO:0000313" key="2">
    <source>
        <dbReference type="Proteomes" id="UP001054889"/>
    </source>
</evidence>
<keyword evidence="2" id="KW-1185">Reference proteome</keyword>
<accession>A0AAV5FSX4</accession>